<dbReference type="EMBL" id="ADJN01000016">
    <property type="protein sequence ID" value="EFD05607.1"/>
    <property type="molecule type" value="Genomic_DNA"/>
</dbReference>
<dbReference type="SFLD" id="SFLDS00029">
    <property type="entry name" value="Radical_SAM"/>
    <property type="match status" value="1"/>
</dbReference>
<dbReference type="InterPro" id="IPR023885">
    <property type="entry name" value="4Fe4S-binding_SPASM_dom"/>
</dbReference>
<dbReference type="GO" id="GO:0046872">
    <property type="term" value="F:metal ion binding"/>
    <property type="evidence" value="ECO:0007669"/>
    <property type="project" value="UniProtKB-KW"/>
</dbReference>
<keyword evidence="8" id="KW-1185">Reference proteome</keyword>
<dbReference type="InterPro" id="IPR023867">
    <property type="entry name" value="Sulphatase_maturase_rSAM"/>
</dbReference>
<dbReference type="PANTHER" id="PTHR43273">
    <property type="entry name" value="ANAEROBIC SULFATASE-MATURATING ENZYME HOMOLOG ASLB-RELATED"/>
    <property type="match status" value="1"/>
</dbReference>
<dbReference type="Pfam" id="PF13186">
    <property type="entry name" value="SPASM"/>
    <property type="match status" value="1"/>
</dbReference>
<dbReference type="Pfam" id="PF04055">
    <property type="entry name" value="Radical_SAM"/>
    <property type="match status" value="1"/>
</dbReference>
<evidence type="ECO:0000313" key="8">
    <source>
        <dbReference type="Proteomes" id="UP000004206"/>
    </source>
</evidence>
<keyword evidence="5" id="KW-0411">Iron-sulfur</keyword>
<dbReference type="GO" id="GO:0016491">
    <property type="term" value="F:oxidoreductase activity"/>
    <property type="evidence" value="ECO:0007669"/>
    <property type="project" value="InterPro"/>
</dbReference>
<organism evidence="7 8">
    <name type="scientific">Peptostreptococcus anaerobius 653-L</name>
    <dbReference type="NCBI Taxonomy" id="596329"/>
    <lineage>
        <taxon>Bacteria</taxon>
        <taxon>Bacillati</taxon>
        <taxon>Bacillota</taxon>
        <taxon>Clostridia</taxon>
        <taxon>Peptostreptococcales</taxon>
        <taxon>Peptostreptococcaceae</taxon>
        <taxon>Peptostreptococcus</taxon>
    </lineage>
</organism>
<keyword evidence="3" id="KW-0479">Metal-binding</keyword>
<gene>
    <name evidence="7" type="ORF">HMPREF0631_1684</name>
</gene>
<feature type="domain" description="Radical SAM core" evidence="6">
    <location>
        <begin position="1"/>
        <end position="214"/>
    </location>
</feature>
<accession>D3MQI6</accession>
<evidence type="ECO:0000256" key="2">
    <source>
        <dbReference type="ARBA" id="ARBA00022691"/>
    </source>
</evidence>
<comment type="cofactor">
    <cofactor evidence="1">
        <name>[4Fe-4S] cluster</name>
        <dbReference type="ChEBI" id="CHEBI:49883"/>
    </cofactor>
</comment>
<comment type="caution">
    <text evidence="7">The sequence shown here is derived from an EMBL/GenBank/DDBJ whole genome shotgun (WGS) entry which is preliminary data.</text>
</comment>
<dbReference type="SFLD" id="SFLDG01384">
    <property type="entry name" value="thioether_bond_formation_requi"/>
    <property type="match status" value="1"/>
</dbReference>
<sequence length="333" mass="38488">MLISVFITNRCNMKCSYCYEGLLKDKSSFNSNKIEALISFLKEILVDDEVLKINLHGGEPLLKFTILKELVNKIESEFNDRKVFFDMTTNGSIYSREISDYILKKNINLSISFDGDENTHNACRKFANGEGSYNIVLKNYKKYLDDGVTVRCRMTINRFNINGITKGIKKLYSLGVKIFSLTFDIYEKEWNNFIDKVENLYDELINISNNLDINISIVDKSYIIKKQGDCFGGLTSFTVTANGDIFPCIFVTNKKQFRLGNIFKYNYKAIITRMNNFHMNRSKEFMKCELCAGQEICSGQRCKLINFTVNNSYTEYCKSFCLLTNMISSRLLD</sequence>
<dbReference type="InterPro" id="IPR013785">
    <property type="entry name" value="Aldolase_TIM"/>
</dbReference>
<dbReference type="SFLD" id="SFLDG01386">
    <property type="entry name" value="main_SPASM_domain-containing"/>
    <property type="match status" value="1"/>
</dbReference>
<dbReference type="eggNOG" id="COG0641">
    <property type="taxonomic scope" value="Bacteria"/>
</dbReference>
<dbReference type="GO" id="GO:0051536">
    <property type="term" value="F:iron-sulfur cluster binding"/>
    <property type="evidence" value="ECO:0007669"/>
    <property type="project" value="UniProtKB-KW"/>
</dbReference>
<dbReference type="NCBIfam" id="TIGR04085">
    <property type="entry name" value="rSAM_more_4Fe4S"/>
    <property type="match status" value="1"/>
</dbReference>
<dbReference type="CDD" id="cd01335">
    <property type="entry name" value="Radical_SAM"/>
    <property type="match status" value="1"/>
</dbReference>
<protein>
    <submittedName>
        <fullName evidence="7">Radical SAM domain protein</fullName>
    </submittedName>
</protein>
<dbReference type="InterPro" id="IPR007197">
    <property type="entry name" value="rSAM"/>
</dbReference>
<dbReference type="PANTHER" id="PTHR43273:SF2">
    <property type="entry name" value="RADICAL SAM CORE DOMAIN-CONTAINING PROTEIN"/>
    <property type="match status" value="1"/>
</dbReference>
<dbReference type="GeneID" id="79842216"/>
<name>D3MQI6_9FIRM</name>
<keyword evidence="4" id="KW-0408">Iron</keyword>
<dbReference type="Gene3D" id="3.20.20.70">
    <property type="entry name" value="Aldolase class I"/>
    <property type="match status" value="1"/>
</dbReference>
<dbReference type="PROSITE" id="PS51918">
    <property type="entry name" value="RADICAL_SAM"/>
    <property type="match status" value="1"/>
</dbReference>
<dbReference type="SFLD" id="SFLDG01067">
    <property type="entry name" value="SPASM/twitch_domain_containing"/>
    <property type="match status" value="1"/>
</dbReference>
<evidence type="ECO:0000256" key="3">
    <source>
        <dbReference type="ARBA" id="ARBA00022723"/>
    </source>
</evidence>
<dbReference type="SUPFAM" id="SSF102114">
    <property type="entry name" value="Radical SAM enzymes"/>
    <property type="match status" value="1"/>
</dbReference>
<dbReference type="InterPro" id="IPR058240">
    <property type="entry name" value="rSAM_sf"/>
</dbReference>
<dbReference type="Proteomes" id="UP000004206">
    <property type="component" value="Unassembled WGS sequence"/>
</dbReference>
<reference evidence="7 8" key="1">
    <citation type="submission" date="2010-01" db="EMBL/GenBank/DDBJ databases">
        <authorList>
            <person name="Dodson R."/>
            <person name="Madupu R."/>
            <person name="Durkin A.S."/>
            <person name="Torralba M."/>
            <person name="Methe B."/>
            <person name="Sutton G.G."/>
            <person name="Strausberg R.L."/>
            <person name="Nelson K.E."/>
        </authorList>
    </citation>
    <scope>NUCLEOTIDE SEQUENCE [LARGE SCALE GENOMIC DNA]</scope>
    <source>
        <strain evidence="7 8">653-L</strain>
    </source>
</reference>
<dbReference type="AlphaFoldDB" id="D3MQI6"/>
<evidence type="ECO:0000259" key="6">
    <source>
        <dbReference type="PROSITE" id="PS51918"/>
    </source>
</evidence>
<proteinExistence type="predicted"/>
<dbReference type="RefSeq" id="WP_002843141.1">
    <property type="nucleotide sequence ID" value="NZ_ADJN01000016.1"/>
</dbReference>
<evidence type="ECO:0000313" key="7">
    <source>
        <dbReference type="EMBL" id="EFD05607.1"/>
    </source>
</evidence>
<dbReference type="OrthoDB" id="9808591at2"/>
<evidence type="ECO:0000256" key="5">
    <source>
        <dbReference type="ARBA" id="ARBA00023014"/>
    </source>
</evidence>
<evidence type="ECO:0000256" key="1">
    <source>
        <dbReference type="ARBA" id="ARBA00001966"/>
    </source>
</evidence>
<evidence type="ECO:0000256" key="4">
    <source>
        <dbReference type="ARBA" id="ARBA00023004"/>
    </source>
</evidence>
<keyword evidence="2" id="KW-0949">S-adenosyl-L-methionine</keyword>